<dbReference type="InterPro" id="IPR025534">
    <property type="entry name" value="DUF4420"/>
</dbReference>
<dbReference type="Pfam" id="PF14390">
    <property type="entry name" value="DUF4420"/>
    <property type="match status" value="1"/>
</dbReference>
<dbReference type="EMBL" id="RBRS01000123">
    <property type="protein sequence ID" value="RMR21438.1"/>
    <property type="molecule type" value="Genomic_DNA"/>
</dbReference>
<evidence type="ECO:0000313" key="2">
    <source>
        <dbReference type="Proteomes" id="UP000271097"/>
    </source>
</evidence>
<name>A0A3M4T2S0_PSEA0</name>
<accession>A0A3M4T2S0</accession>
<sequence>MLTSLFSELSAATESGEFFASAISTERKDFLAKGAHGEPVFLIHDASPAIYAPGVQYRYVDVRFHNLCIVNARGVSVQDKFAIIACAPDVPELYDIFIKCFGAVIETLPAIAETKHINSVIQDILDLFRELIKPSAIEITGFWAELFVIKISSRKFDLLRHWYNDPYERFDFSLENGFLEVKATTKTIRVHEFSLNQLRIPEDTHGLVASLMMLPSHGGVGVMDLARDIDQSISAYPDLRKKLWGNVAKALGADFSQNLDRRFDWNFSKDSFRLYSSLDIPTFSEVLDSRISNVRYAANLEGVESSLHEKLRVLYGFPEKRIDI</sequence>
<reference evidence="1 2" key="1">
    <citation type="submission" date="2018-08" db="EMBL/GenBank/DDBJ databases">
        <title>Recombination of ecologically and evolutionarily significant loci maintains genetic cohesion in the Pseudomonas syringae species complex.</title>
        <authorList>
            <person name="Dillon M."/>
            <person name="Thakur S."/>
            <person name="Almeida R.N.D."/>
            <person name="Weir B.S."/>
            <person name="Guttman D.S."/>
        </authorList>
    </citation>
    <scope>NUCLEOTIDE SEQUENCE [LARGE SCALE GENOMIC DNA]</scope>
    <source>
        <strain evidence="1 2">ICMP 5931</strain>
    </source>
</reference>
<evidence type="ECO:0008006" key="3">
    <source>
        <dbReference type="Google" id="ProtNLM"/>
    </source>
</evidence>
<gene>
    <name evidence="1" type="ORF">ALP90_01369</name>
</gene>
<protein>
    <recommendedName>
        <fullName evidence="3">PD-(D/E)XK motif protein</fullName>
    </recommendedName>
</protein>
<dbReference type="RefSeq" id="WP_122309391.1">
    <property type="nucleotide sequence ID" value="NZ_RBRS01000123.1"/>
</dbReference>
<dbReference type="AlphaFoldDB" id="A0A3M4T2S0"/>
<comment type="caution">
    <text evidence="1">The sequence shown here is derived from an EMBL/GenBank/DDBJ whole genome shotgun (WGS) entry which is preliminary data.</text>
</comment>
<dbReference type="Proteomes" id="UP000271097">
    <property type="component" value="Unassembled WGS sequence"/>
</dbReference>
<proteinExistence type="predicted"/>
<organism evidence="1 2">
    <name type="scientific">Pseudomonas amygdali pv. ulmi</name>
    <dbReference type="NCBI Taxonomy" id="251720"/>
    <lineage>
        <taxon>Bacteria</taxon>
        <taxon>Pseudomonadati</taxon>
        <taxon>Pseudomonadota</taxon>
        <taxon>Gammaproteobacteria</taxon>
        <taxon>Pseudomonadales</taxon>
        <taxon>Pseudomonadaceae</taxon>
        <taxon>Pseudomonas</taxon>
        <taxon>Pseudomonas amygdali</taxon>
    </lineage>
</organism>
<evidence type="ECO:0000313" key="1">
    <source>
        <dbReference type="EMBL" id="RMR21438.1"/>
    </source>
</evidence>